<proteinExistence type="predicted"/>
<reference evidence="2" key="2">
    <citation type="journal article" date="2015" name="Fish Shellfish Immunol.">
        <title>Early steps in the European eel (Anguilla anguilla)-Vibrio vulnificus interaction in the gills: Role of the RtxA13 toxin.</title>
        <authorList>
            <person name="Callol A."/>
            <person name="Pajuelo D."/>
            <person name="Ebbesson L."/>
            <person name="Teles M."/>
            <person name="MacKenzie S."/>
            <person name="Amaro C."/>
        </authorList>
    </citation>
    <scope>NUCLEOTIDE SEQUENCE</scope>
</reference>
<organism evidence="2">
    <name type="scientific">Anguilla anguilla</name>
    <name type="common">European freshwater eel</name>
    <name type="synonym">Muraena anguilla</name>
    <dbReference type="NCBI Taxonomy" id="7936"/>
    <lineage>
        <taxon>Eukaryota</taxon>
        <taxon>Metazoa</taxon>
        <taxon>Chordata</taxon>
        <taxon>Craniata</taxon>
        <taxon>Vertebrata</taxon>
        <taxon>Euteleostomi</taxon>
        <taxon>Actinopterygii</taxon>
        <taxon>Neopterygii</taxon>
        <taxon>Teleostei</taxon>
        <taxon>Anguilliformes</taxon>
        <taxon>Anguillidae</taxon>
        <taxon>Anguilla</taxon>
    </lineage>
</organism>
<feature type="signal peptide" evidence="1">
    <location>
        <begin position="1"/>
        <end position="17"/>
    </location>
</feature>
<keyword evidence="1" id="KW-0732">Signal</keyword>
<accession>A0A0E9Q1A2</accession>
<dbReference type="EMBL" id="GBXM01098684">
    <property type="protein sequence ID" value="JAH09893.1"/>
    <property type="molecule type" value="Transcribed_RNA"/>
</dbReference>
<name>A0A0E9Q1A2_ANGAN</name>
<dbReference type="AlphaFoldDB" id="A0A0E9Q1A2"/>
<evidence type="ECO:0000256" key="1">
    <source>
        <dbReference type="SAM" id="SignalP"/>
    </source>
</evidence>
<evidence type="ECO:0008006" key="3">
    <source>
        <dbReference type="Google" id="ProtNLM"/>
    </source>
</evidence>
<sequence>MLFCLFVCFTNSAMCSGEKFQSCKAKMQYCCV</sequence>
<protein>
    <recommendedName>
        <fullName evidence="3">Beta-defensin</fullName>
    </recommendedName>
</protein>
<feature type="chain" id="PRO_5002431167" description="Beta-defensin" evidence="1">
    <location>
        <begin position="18"/>
        <end position="32"/>
    </location>
</feature>
<reference evidence="2" key="1">
    <citation type="submission" date="2014-11" db="EMBL/GenBank/DDBJ databases">
        <authorList>
            <person name="Amaro Gonzalez C."/>
        </authorList>
    </citation>
    <scope>NUCLEOTIDE SEQUENCE</scope>
</reference>
<evidence type="ECO:0000313" key="2">
    <source>
        <dbReference type="EMBL" id="JAH09893.1"/>
    </source>
</evidence>